<accession>A0ACA9P265</accession>
<keyword evidence="2" id="KW-1185">Reference proteome</keyword>
<proteinExistence type="predicted"/>
<name>A0ACA9P265_9GLOM</name>
<evidence type="ECO:0000313" key="1">
    <source>
        <dbReference type="EMBL" id="CAG8688529.1"/>
    </source>
</evidence>
<reference evidence="1" key="1">
    <citation type="submission" date="2021-06" db="EMBL/GenBank/DDBJ databases">
        <authorList>
            <person name="Kallberg Y."/>
            <person name="Tangrot J."/>
            <person name="Rosling A."/>
        </authorList>
    </citation>
    <scope>NUCLEOTIDE SEQUENCE</scope>
    <source>
        <strain evidence="1">IL203A</strain>
    </source>
</reference>
<comment type="caution">
    <text evidence="1">The sequence shown here is derived from an EMBL/GenBank/DDBJ whole genome shotgun (WGS) entry which is preliminary data.</text>
</comment>
<gene>
    <name evidence="1" type="ORF">DHETER_LOCUS11131</name>
</gene>
<sequence>DFIPKDLIRDPSSVNLWLKVNNQMKQNGSTKDMVFKIPTLIEYVSSIMRLEKGDLILTGTPAGVGPIFAGDVITAGLNVGDKTLSQIEFPVVQRNRLNK</sequence>
<feature type="non-terminal residue" evidence="1">
    <location>
        <position position="99"/>
    </location>
</feature>
<dbReference type="Proteomes" id="UP000789702">
    <property type="component" value="Unassembled WGS sequence"/>
</dbReference>
<dbReference type="EMBL" id="CAJVPU010023476">
    <property type="protein sequence ID" value="CAG8688529.1"/>
    <property type="molecule type" value="Genomic_DNA"/>
</dbReference>
<protein>
    <submittedName>
        <fullName evidence="1">2923_t:CDS:1</fullName>
    </submittedName>
</protein>
<evidence type="ECO:0000313" key="2">
    <source>
        <dbReference type="Proteomes" id="UP000789702"/>
    </source>
</evidence>
<organism evidence="1 2">
    <name type="scientific">Dentiscutata heterogama</name>
    <dbReference type="NCBI Taxonomy" id="1316150"/>
    <lineage>
        <taxon>Eukaryota</taxon>
        <taxon>Fungi</taxon>
        <taxon>Fungi incertae sedis</taxon>
        <taxon>Mucoromycota</taxon>
        <taxon>Glomeromycotina</taxon>
        <taxon>Glomeromycetes</taxon>
        <taxon>Diversisporales</taxon>
        <taxon>Gigasporaceae</taxon>
        <taxon>Dentiscutata</taxon>
    </lineage>
</organism>
<feature type="non-terminal residue" evidence="1">
    <location>
        <position position="1"/>
    </location>
</feature>